<evidence type="ECO:0000256" key="9">
    <source>
        <dbReference type="ARBA" id="ARBA00022490"/>
    </source>
</evidence>
<feature type="domain" description="Fructose-1-6-bisphosphatase class I N-terminal" evidence="25">
    <location>
        <begin position="24"/>
        <end position="211"/>
    </location>
</feature>
<organism evidence="27 28">
    <name type="scientific">Diabrotica balteata</name>
    <name type="common">Banded cucumber beetle</name>
    <dbReference type="NCBI Taxonomy" id="107213"/>
    <lineage>
        <taxon>Eukaryota</taxon>
        <taxon>Metazoa</taxon>
        <taxon>Ecdysozoa</taxon>
        <taxon>Arthropoda</taxon>
        <taxon>Hexapoda</taxon>
        <taxon>Insecta</taxon>
        <taxon>Pterygota</taxon>
        <taxon>Neoptera</taxon>
        <taxon>Endopterygota</taxon>
        <taxon>Coleoptera</taxon>
        <taxon>Polyphaga</taxon>
        <taxon>Cucujiformia</taxon>
        <taxon>Chrysomeloidea</taxon>
        <taxon>Chrysomelidae</taxon>
        <taxon>Galerucinae</taxon>
        <taxon>Diabroticina</taxon>
        <taxon>Diabroticites</taxon>
        <taxon>Diabrotica</taxon>
    </lineage>
</organism>
<proteinExistence type="inferred from homology"/>
<keyword evidence="11" id="KW-0479">Metal-binding</keyword>
<comment type="subunit">
    <text evidence="20">Homotetramer. Interacts with ALDOA; the interaction blocks inhibition by physiological concentrations of AMP and reduces inhibition by Ca(2+). Interacts with alpha-actinin and F-actin.</text>
</comment>
<evidence type="ECO:0000256" key="7">
    <source>
        <dbReference type="ARBA" id="ARBA00010941"/>
    </source>
</evidence>
<evidence type="ECO:0000256" key="23">
    <source>
        <dbReference type="ARBA" id="ARBA00043165"/>
    </source>
</evidence>
<keyword evidence="28" id="KW-1185">Reference proteome</keyword>
<evidence type="ECO:0000256" key="18">
    <source>
        <dbReference type="ARBA" id="ARBA00032973"/>
    </source>
</evidence>
<dbReference type="HAMAP" id="MF_01855">
    <property type="entry name" value="FBPase_class1"/>
    <property type="match status" value="1"/>
</dbReference>
<evidence type="ECO:0000256" key="2">
    <source>
        <dbReference type="ARBA" id="ARBA00001946"/>
    </source>
</evidence>
<evidence type="ECO:0000313" key="27">
    <source>
        <dbReference type="EMBL" id="CAG9828062.1"/>
    </source>
</evidence>
<reference evidence="27" key="1">
    <citation type="submission" date="2022-01" db="EMBL/GenBank/DDBJ databases">
        <authorList>
            <person name="King R."/>
        </authorList>
    </citation>
    <scope>NUCLEOTIDE SEQUENCE</scope>
</reference>
<dbReference type="EMBL" id="OU898276">
    <property type="protein sequence ID" value="CAG9828062.1"/>
    <property type="molecule type" value="Genomic_DNA"/>
</dbReference>
<dbReference type="Pfam" id="PF18913">
    <property type="entry name" value="FBPase_C"/>
    <property type="match status" value="1"/>
</dbReference>
<dbReference type="PIRSF" id="PIRSF000904">
    <property type="entry name" value="FBPtase_SBPase"/>
    <property type="match status" value="1"/>
</dbReference>
<evidence type="ECO:0000256" key="1">
    <source>
        <dbReference type="ARBA" id="ARBA00001273"/>
    </source>
</evidence>
<evidence type="ECO:0000256" key="19">
    <source>
        <dbReference type="ARBA" id="ARBA00037516"/>
    </source>
</evidence>
<comment type="similarity">
    <text evidence="7 24">Belongs to the FBPase class 1 family.</text>
</comment>
<comment type="cofactor">
    <cofactor evidence="2">
        <name>Mg(2+)</name>
        <dbReference type="ChEBI" id="CHEBI:18420"/>
    </cofactor>
</comment>
<evidence type="ECO:0000259" key="26">
    <source>
        <dbReference type="Pfam" id="PF18913"/>
    </source>
</evidence>
<dbReference type="CDD" id="cd00354">
    <property type="entry name" value="FBPase"/>
    <property type="match status" value="1"/>
</dbReference>
<keyword evidence="10" id="KW-0597">Phosphoprotein</keyword>
<dbReference type="GO" id="GO:0042132">
    <property type="term" value="F:fructose 1,6-bisphosphate 1-phosphatase activity"/>
    <property type="evidence" value="ECO:0007669"/>
    <property type="project" value="UniProtKB-EC"/>
</dbReference>
<dbReference type="EC" id="3.1.3.11" evidence="8"/>
<evidence type="ECO:0000256" key="3">
    <source>
        <dbReference type="ARBA" id="ARBA00004123"/>
    </source>
</evidence>
<evidence type="ECO:0000256" key="10">
    <source>
        <dbReference type="ARBA" id="ARBA00022553"/>
    </source>
</evidence>
<dbReference type="PANTHER" id="PTHR11556">
    <property type="entry name" value="FRUCTOSE-1,6-BISPHOSPHATASE-RELATED"/>
    <property type="match status" value="1"/>
</dbReference>
<comment type="subcellular location">
    <subcellularLocation>
        <location evidence="5">Cell junction</location>
    </subcellularLocation>
    <subcellularLocation>
        <location evidence="4">Cytoplasm</location>
        <location evidence="4">Myofibril</location>
        <location evidence="4">Sarcomere</location>
        <location evidence="4">Z line</location>
    </subcellularLocation>
    <subcellularLocation>
        <location evidence="3">Nucleus</location>
    </subcellularLocation>
</comment>
<evidence type="ECO:0000313" key="28">
    <source>
        <dbReference type="Proteomes" id="UP001153709"/>
    </source>
</evidence>
<dbReference type="SUPFAM" id="SSF56655">
    <property type="entry name" value="Carbohydrate phosphatase"/>
    <property type="match status" value="1"/>
</dbReference>
<dbReference type="GO" id="GO:0030018">
    <property type="term" value="C:Z disc"/>
    <property type="evidence" value="ECO:0007669"/>
    <property type="project" value="UniProtKB-SubCell"/>
</dbReference>
<keyword evidence="15" id="KW-0965">Cell junction</keyword>
<evidence type="ECO:0000259" key="25">
    <source>
        <dbReference type="Pfam" id="PF00316"/>
    </source>
</evidence>
<dbReference type="PIRSF" id="PIRSF500210">
    <property type="entry name" value="FBPtase"/>
    <property type="match status" value="1"/>
</dbReference>
<gene>
    <name evidence="27" type="ORF">DIABBA_LOCUS2007</name>
</gene>
<evidence type="ECO:0000256" key="4">
    <source>
        <dbReference type="ARBA" id="ARBA00004216"/>
    </source>
</evidence>
<evidence type="ECO:0000256" key="20">
    <source>
        <dbReference type="ARBA" id="ARBA00038670"/>
    </source>
</evidence>
<evidence type="ECO:0000256" key="17">
    <source>
        <dbReference type="ARBA" id="ARBA00023277"/>
    </source>
</evidence>
<dbReference type="FunFam" id="3.30.540.10:FF:000005">
    <property type="entry name" value="Fructose-1,6-bisphosphatase isozyme 2"/>
    <property type="match status" value="1"/>
</dbReference>
<dbReference type="GO" id="GO:0005829">
    <property type="term" value="C:cytosol"/>
    <property type="evidence" value="ECO:0007669"/>
    <property type="project" value="TreeGrafter"/>
</dbReference>
<keyword evidence="14" id="KW-0460">Magnesium</keyword>
<keyword evidence="16" id="KW-0539">Nucleus</keyword>
<dbReference type="NCBIfam" id="NF006778">
    <property type="entry name" value="PRK09293.1-1"/>
    <property type="match status" value="1"/>
</dbReference>
<evidence type="ECO:0000256" key="8">
    <source>
        <dbReference type="ARBA" id="ARBA00013093"/>
    </source>
</evidence>
<dbReference type="GO" id="GO:0006000">
    <property type="term" value="P:fructose metabolic process"/>
    <property type="evidence" value="ECO:0007669"/>
    <property type="project" value="TreeGrafter"/>
</dbReference>
<name>A0A9N9SPV5_DIABA</name>
<dbReference type="AlphaFoldDB" id="A0A9N9SPV5"/>
<evidence type="ECO:0000256" key="13">
    <source>
        <dbReference type="ARBA" id="ARBA00022837"/>
    </source>
</evidence>
<comment type="pathway">
    <text evidence="6">Carbohydrate biosynthesis; gluconeogenesis.</text>
</comment>
<sequence>MAQKSHYAQWIKDPTERRMESNTITLTRFFLAEQQKFPTATGELTQLLASIQTAVKVISSAVRRAGITKLFGTVGQTNVQGEEVKKLDVLANELFINMLKSSYTVALLISEENETILEVETEHRGKYIVAFDPLDGSSNIDCLVSIGSIFAIYRKPDNTVPALDDTLMSGRNVVAAGYALYGSATMLVISSGSGVHGFMLDATIGEFVLTEQNMQIPKKGKIYSINEGYYHEWDNAVREYIDAKKDPSKGKPYGARYVGSMVADVHRTIKYGGIFLYPATKSSPKGKLRLMYECVPMAYLLDQAGGLATDGKINILDITPTNHHQRTPIFLGSKEDVEEVQSYINKHCECKK</sequence>
<comment type="function">
    <text evidence="19">Catalyzes the hydrolysis of fructose 1,6-bisphosphate to fructose 6-phosphate in the presence of divalent cations and probably participates in glycogen synthesis from carbohydrate precursors, such as lactate.</text>
</comment>
<dbReference type="PRINTS" id="PR00115">
    <property type="entry name" value="F16BPHPHTASE"/>
</dbReference>
<evidence type="ECO:0000256" key="22">
    <source>
        <dbReference type="ARBA" id="ARBA00042757"/>
    </source>
</evidence>
<evidence type="ECO:0000256" key="15">
    <source>
        <dbReference type="ARBA" id="ARBA00022949"/>
    </source>
</evidence>
<evidence type="ECO:0000256" key="14">
    <source>
        <dbReference type="ARBA" id="ARBA00022842"/>
    </source>
</evidence>
<dbReference type="Pfam" id="PF00316">
    <property type="entry name" value="FBPase"/>
    <property type="match status" value="1"/>
</dbReference>
<dbReference type="GO" id="GO:0046872">
    <property type="term" value="F:metal ion binding"/>
    <property type="evidence" value="ECO:0007669"/>
    <property type="project" value="UniProtKB-KW"/>
</dbReference>
<dbReference type="InterPro" id="IPR000146">
    <property type="entry name" value="FBPase_class-1"/>
</dbReference>
<dbReference type="GO" id="GO:0006002">
    <property type="term" value="P:fructose 6-phosphate metabolic process"/>
    <property type="evidence" value="ECO:0007669"/>
    <property type="project" value="TreeGrafter"/>
</dbReference>
<keyword evidence="13" id="KW-0106">Calcium</keyword>
<keyword evidence="12 24" id="KW-0378">Hydrolase</keyword>
<dbReference type="GO" id="GO:0070161">
    <property type="term" value="C:anchoring junction"/>
    <property type="evidence" value="ECO:0007669"/>
    <property type="project" value="UniProtKB-SubCell"/>
</dbReference>
<feature type="domain" description="Fructose-1-6-bisphosphatase class 1 C-terminal" evidence="26">
    <location>
        <begin position="216"/>
        <end position="344"/>
    </location>
</feature>
<evidence type="ECO:0000256" key="6">
    <source>
        <dbReference type="ARBA" id="ARBA00004742"/>
    </source>
</evidence>
<evidence type="ECO:0000256" key="24">
    <source>
        <dbReference type="RuleBase" id="RU000508"/>
    </source>
</evidence>
<protein>
    <recommendedName>
        <fullName evidence="21">Fructose-1,6-bisphosphatase isozyme 2</fullName>
        <ecNumber evidence="8">3.1.3.11</ecNumber>
    </recommendedName>
    <alternativeName>
        <fullName evidence="18">D-fructose-1,6-bisphosphate 1-phosphohydrolase</fullName>
    </alternativeName>
    <alternativeName>
        <fullName evidence="22">D-fructose-1,6-bisphosphate 1-phosphohydrolase 2</fullName>
    </alternativeName>
    <alternativeName>
        <fullName evidence="23">Muscle FBPase</fullName>
    </alternativeName>
</protein>
<dbReference type="OrthoDB" id="10256725at2759"/>
<comment type="catalytic activity">
    <reaction evidence="1">
        <text>beta-D-fructose 1,6-bisphosphate + H2O = beta-D-fructose 6-phosphate + phosphate</text>
        <dbReference type="Rhea" id="RHEA:11064"/>
        <dbReference type="ChEBI" id="CHEBI:15377"/>
        <dbReference type="ChEBI" id="CHEBI:32966"/>
        <dbReference type="ChEBI" id="CHEBI:43474"/>
        <dbReference type="ChEBI" id="CHEBI:57634"/>
        <dbReference type="EC" id="3.1.3.11"/>
    </reaction>
</comment>
<dbReference type="GO" id="GO:0006094">
    <property type="term" value="P:gluconeogenesis"/>
    <property type="evidence" value="ECO:0007669"/>
    <property type="project" value="TreeGrafter"/>
</dbReference>
<dbReference type="FunFam" id="3.40.190.80:FF:000001">
    <property type="entry name" value="Fructose-1,6-bisphosphatase class 1"/>
    <property type="match status" value="1"/>
</dbReference>
<dbReference type="InterPro" id="IPR033391">
    <property type="entry name" value="FBPase_N"/>
</dbReference>
<dbReference type="Gene3D" id="3.40.190.80">
    <property type="match status" value="1"/>
</dbReference>
<keyword evidence="9" id="KW-0963">Cytoplasm</keyword>
<dbReference type="GO" id="GO:0030388">
    <property type="term" value="P:fructose 1,6-bisphosphate metabolic process"/>
    <property type="evidence" value="ECO:0007669"/>
    <property type="project" value="TreeGrafter"/>
</dbReference>
<keyword evidence="17 24" id="KW-0119">Carbohydrate metabolism</keyword>
<evidence type="ECO:0000256" key="11">
    <source>
        <dbReference type="ARBA" id="ARBA00022723"/>
    </source>
</evidence>
<evidence type="ECO:0000256" key="16">
    <source>
        <dbReference type="ARBA" id="ARBA00023242"/>
    </source>
</evidence>
<dbReference type="GO" id="GO:0005986">
    <property type="term" value="P:sucrose biosynthetic process"/>
    <property type="evidence" value="ECO:0007669"/>
    <property type="project" value="TreeGrafter"/>
</dbReference>
<dbReference type="Proteomes" id="UP001153709">
    <property type="component" value="Chromosome 1"/>
</dbReference>
<accession>A0A9N9SPV5</accession>
<dbReference type="InterPro" id="IPR028343">
    <property type="entry name" value="FBPtase"/>
</dbReference>
<dbReference type="Gene3D" id="3.30.540.10">
    <property type="entry name" value="Fructose-1,6-Bisphosphatase, subunit A, domain 1"/>
    <property type="match status" value="1"/>
</dbReference>
<evidence type="ECO:0000256" key="5">
    <source>
        <dbReference type="ARBA" id="ARBA00004282"/>
    </source>
</evidence>
<dbReference type="PANTHER" id="PTHR11556:SF1">
    <property type="entry name" value="FRUCTOSE-BISPHOSPHATASE"/>
    <property type="match status" value="1"/>
</dbReference>
<dbReference type="InterPro" id="IPR044015">
    <property type="entry name" value="FBPase_C_dom"/>
</dbReference>
<dbReference type="GO" id="GO:0005634">
    <property type="term" value="C:nucleus"/>
    <property type="evidence" value="ECO:0007669"/>
    <property type="project" value="UniProtKB-SubCell"/>
</dbReference>
<evidence type="ECO:0000256" key="21">
    <source>
        <dbReference type="ARBA" id="ARBA00040321"/>
    </source>
</evidence>
<evidence type="ECO:0000256" key="12">
    <source>
        <dbReference type="ARBA" id="ARBA00022801"/>
    </source>
</evidence>
<dbReference type="NCBIfam" id="NF006779">
    <property type="entry name" value="PRK09293.1-3"/>
    <property type="match status" value="1"/>
</dbReference>